<dbReference type="EMBL" id="JANJQO010000203">
    <property type="protein sequence ID" value="KAJ2980378.1"/>
    <property type="molecule type" value="Genomic_DNA"/>
</dbReference>
<keyword evidence="2" id="KW-1185">Reference proteome</keyword>
<sequence length="324" mass="35068">MGAAVNSVKTNVLTGIHVPSLTWFLDDSTQDIDWDLQRRHIQFLVESGVDGIVIAGTNGEAVTLSREEKSELVRLTRQTAVASGRPDLPIGLGTSGQCTRDIISETRLAAEAGANYALVLTPSYFHFAMTTEAIAAFFEDVAEASPLPIVIYNFPGVAAGLDLDSDLLIRLGKKPNIAGVKLTCGGIAKVARIADAYTPEQFFALAGQSDWLIPALSVGGTGCITGIANLYPKVCLRIDELYRNGKVAEARDMQLQLAKMENGFGKGGINGTKWVVAKLRGYSEGSWHCRRPYPQFDDAARQQWVMETVQLLSKLEQKLANIAP</sequence>
<comment type="caution">
    <text evidence="1">The sequence shown here is derived from an EMBL/GenBank/DDBJ whole genome shotgun (WGS) entry which is preliminary data.</text>
</comment>
<dbReference type="Proteomes" id="UP001143910">
    <property type="component" value="Unassembled WGS sequence"/>
</dbReference>
<gene>
    <name evidence="1" type="ORF">NQ176_g2677</name>
</gene>
<reference evidence="1" key="1">
    <citation type="submission" date="2022-08" db="EMBL/GenBank/DDBJ databases">
        <title>Genome Sequence of Lecanicillium fungicola.</title>
        <authorList>
            <person name="Buettner E."/>
        </authorList>
    </citation>
    <scope>NUCLEOTIDE SEQUENCE</scope>
    <source>
        <strain evidence="1">Babe33</strain>
    </source>
</reference>
<evidence type="ECO:0000313" key="2">
    <source>
        <dbReference type="Proteomes" id="UP001143910"/>
    </source>
</evidence>
<proteinExistence type="predicted"/>
<accession>A0ACC1NNI9</accession>
<name>A0ACC1NNI9_9HYPO</name>
<organism evidence="1 2">
    <name type="scientific">Zarea fungicola</name>
    <dbReference type="NCBI Taxonomy" id="93591"/>
    <lineage>
        <taxon>Eukaryota</taxon>
        <taxon>Fungi</taxon>
        <taxon>Dikarya</taxon>
        <taxon>Ascomycota</taxon>
        <taxon>Pezizomycotina</taxon>
        <taxon>Sordariomycetes</taxon>
        <taxon>Hypocreomycetidae</taxon>
        <taxon>Hypocreales</taxon>
        <taxon>Cordycipitaceae</taxon>
        <taxon>Zarea</taxon>
    </lineage>
</organism>
<evidence type="ECO:0000313" key="1">
    <source>
        <dbReference type="EMBL" id="KAJ2980378.1"/>
    </source>
</evidence>
<protein>
    <submittedName>
        <fullName evidence="1">Uncharacterized protein</fullName>
    </submittedName>
</protein>